<accession>E9GZM1</accession>
<evidence type="ECO:0000313" key="1">
    <source>
        <dbReference type="EMBL" id="EFX75082.1"/>
    </source>
</evidence>
<dbReference type="KEGG" id="dpx:DAPPUDRAFT_323736"/>
<dbReference type="AlphaFoldDB" id="E9GZM1"/>
<name>E9GZM1_DAPPU</name>
<protein>
    <submittedName>
        <fullName evidence="1">Uncharacterized protein</fullName>
    </submittedName>
</protein>
<dbReference type="EMBL" id="GL732578">
    <property type="protein sequence ID" value="EFX75082.1"/>
    <property type="molecule type" value="Genomic_DNA"/>
</dbReference>
<gene>
    <name evidence="1" type="ORF">DAPPUDRAFT_323736</name>
</gene>
<dbReference type="Proteomes" id="UP000000305">
    <property type="component" value="Unassembled WGS sequence"/>
</dbReference>
<keyword evidence="2" id="KW-1185">Reference proteome</keyword>
<reference evidence="1 2" key="1">
    <citation type="journal article" date="2011" name="Science">
        <title>The ecoresponsive genome of Daphnia pulex.</title>
        <authorList>
            <person name="Colbourne J.K."/>
            <person name="Pfrender M.E."/>
            <person name="Gilbert D."/>
            <person name="Thomas W.K."/>
            <person name="Tucker A."/>
            <person name="Oakley T.H."/>
            <person name="Tokishita S."/>
            <person name="Aerts A."/>
            <person name="Arnold G.J."/>
            <person name="Basu M.K."/>
            <person name="Bauer D.J."/>
            <person name="Caceres C.E."/>
            <person name="Carmel L."/>
            <person name="Casola C."/>
            <person name="Choi J.H."/>
            <person name="Detter J.C."/>
            <person name="Dong Q."/>
            <person name="Dusheyko S."/>
            <person name="Eads B.D."/>
            <person name="Frohlich T."/>
            <person name="Geiler-Samerotte K.A."/>
            <person name="Gerlach D."/>
            <person name="Hatcher P."/>
            <person name="Jogdeo S."/>
            <person name="Krijgsveld J."/>
            <person name="Kriventseva E.V."/>
            <person name="Kultz D."/>
            <person name="Laforsch C."/>
            <person name="Lindquist E."/>
            <person name="Lopez J."/>
            <person name="Manak J.R."/>
            <person name="Muller J."/>
            <person name="Pangilinan J."/>
            <person name="Patwardhan R.P."/>
            <person name="Pitluck S."/>
            <person name="Pritham E.J."/>
            <person name="Rechtsteiner A."/>
            <person name="Rho M."/>
            <person name="Rogozin I.B."/>
            <person name="Sakarya O."/>
            <person name="Salamov A."/>
            <person name="Schaack S."/>
            <person name="Shapiro H."/>
            <person name="Shiga Y."/>
            <person name="Skalitzky C."/>
            <person name="Smith Z."/>
            <person name="Souvorov A."/>
            <person name="Sung W."/>
            <person name="Tang Z."/>
            <person name="Tsuchiya D."/>
            <person name="Tu H."/>
            <person name="Vos H."/>
            <person name="Wang M."/>
            <person name="Wolf Y.I."/>
            <person name="Yamagata H."/>
            <person name="Yamada T."/>
            <person name="Ye Y."/>
            <person name="Shaw J.R."/>
            <person name="Andrews J."/>
            <person name="Crease T.J."/>
            <person name="Tang H."/>
            <person name="Lucas S.M."/>
            <person name="Robertson H.M."/>
            <person name="Bork P."/>
            <person name="Koonin E.V."/>
            <person name="Zdobnov E.M."/>
            <person name="Grigoriev I.V."/>
            <person name="Lynch M."/>
            <person name="Boore J.L."/>
        </authorList>
    </citation>
    <scope>NUCLEOTIDE SEQUENCE [LARGE SCALE GENOMIC DNA]</scope>
</reference>
<evidence type="ECO:0000313" key="2">
    <source>
        <dbReference type="Proteomes" id="UP000000305"/>
    </source>
</evidence>
<proteinExistence type="predicted"/>
<organism evidence="1 2">
    <name type="scientific">Daphnia pulex</name>
    <name type="common">Water flea</name>
    <dbReference type="NCBI Taxonomy" id="6669"/>
    <lineage>
        <taxon>Eukaryota</taxon>
        <taxon>Metazoa</taxon>
        <taxon>Ecdysozoa</taxon>
        <taxon>Arthropoda</taxon>
        <taxon>Crustacea</taxon>
        <taxon>Branchiopoda</taxon>
        <taxon>Diplostraca</taxon>
        <taxon>Cladocera</taxon>
        <taxon>Anomopoda</taxon>
        <taxon>Daphniidae</taxon>
        <taxon>Daphnia</taxon>
    </lineage>
</organism>
<dbReference type="InParanoid" id="E9GZM1"/>
<dbReference type="HOGENOM" id="CLU_1972718_0_0_1"/>
<sequence length="127" mass="14705">MDTLHAASPKRALEELLTNALTTLTAFQYHQKALQKLVDEGMLSLLMKMISALNKIWDENNNISANEVRNISWRAEVAKMLILKLSWLDATPKELLKEKFINILLRRLVLTANRNHFENLTDSFENR</sequence>